<dbReference type="Gene3D" id="2.60.120.1440">
    <property type="match status" value="1"/>
</dbReference>
<feature type="domain" description="Protein FecR C-terminal" evidence="3">
    <location>
        <begin position="303"/>
        <end position="371"/>
    </location>
</feature>
<feature type="domain" description="FecR protein" evidence="2">
    <location>
        <begin position="165"/>
        <end position="261"/>
    </location>
</feature>
<dbReference type="InterPro" id="IPR032508">
    <property type="entry name" value="FecR_C"/>
</dbReference>
<dbReference type="InterPro" id="IPR012373">
    <property type="entry name" value="Ferrdict_sens_TM"/>
</dbReference>
<protein>
    <submittedName>
        <fullName evidence="4">FecR family protein</fullName>
    </submittedName>
</protein>
<dbReference type="Pfam" id="PF16344">
    <property type="entry name" value="FecR_C"/>
    <property type="match status" value="1"/>
</dbReference>
<dbReference type="PANTHER" id="PTHR30273">
    <property type="entry name" value="PERIPLASMIC SIGNAL SENSOR AND SIGMA FACTOR ACTIVATOR FECR-RELATED"/>
    <property type="match status" value="1"/>
</dbReference>
<keyword evidence="5" id="KW-1185">Reference proteome</keyword>
<sequence>MDMEKKAIKDLLNKYAEGKCSEAEKALLESWYLGYNEDPVNISPRQLQEAGEKIFRKLPGGSNNKINRGTLLAAAAVVMLVISLIVQLIFHKNEPTAALKPQDIPPGGNKAILTLAGGKKIDLADAATGGLAVQPGIRILKNGSGQVVYQPVDDRKGGDQAGYNTISTPAGGIWNICLEDGTKVWLNNSSSLTYPASFRNKRERNVTLEGEAYFEVAKDKKHPFTVKSGGQEIKVLGTHFNVRAYKDEQVIRTTLLEGQVKISTADHSSSNILIPGEQALFTGHTFRLADASMEQVMAWKNGYFRFDNTPVEQVMRELARWYDIEVRYEGPVSAEKLNGRISRSKNISKVLTALEATKIVRFKVEGRRVTVMR</sequence>
<dbReference type="InterPro" id="IPR006860">
    <property type="entry name" value="FecR"/>
</dbReference>
<evidence type="ECO:0000256" key="1">
    <source>
        <dbReference type="SAM" id="Phobius"/>
    </source>
</evidence>
<evidence type="ECO:0000259" key="3">
    <source>
        <dbReference type="Pfam" id="PF16344"/>
    </source>
</evidence>
<evidence type="ECO:0000313" key="4">
    <source>
        <dbReference type="EMBL" id="MFC0514613.1"/>
    </source>
</evidence>
<dbReference type="EMBL" id="JBHLTS010000021">
    <property type="protein sequence ID" value="MFC0514613.1"/>
    <property type="molecule type" value="Genomic_DNA"/>
</dbReference>
<accession>A0ABV6L548</accession>
<reference evidence="4 5" key="1">
    <citation type="submission" date="2024-09" db="EMBL/GenBank/DDBJ databases">
        <authorList>
            <person name="Sun Q."/>
            <person name="Mori K."/>
        </authorList>
    </citation>
    <scope>NUCLEOTIDE SEQUENCE [LARGE SCALE GENOMIC DNA]</scope>
    <source>
        <strain evidence="4 5">NCAIM B.02415</strain>
    </source>
</reference>
<dbReference type="Gene3D" id="3.55.50.30">
    <property type="match status" value="1"/>
</dbReference>
<gene>
    <name evidence="4" type="ORF">ACFFGT_10390</name>
</gene>
<feature type="transmembrane region" description="Helical" evidence="1">
    <location>
        <begin position="71"/>
        <end position="90"/>
    </location>
</feature>
<organism evidence="4 5">
    <name type="scientific">Mucilaginibacter angelicae</name>
    <dbReference type="NCBI Taxonomy" id="869718"/>
    <lineage>
        <taxon>Bacteria</taxon>
        <taxon>Pseudomonadati</taxon>
        <taxon>Bacteroidota</taxon>
        <taxon>Sphingobacteriia</taxon>
        <taxon>Sphingobacteriales</taxon>
        <taxon>Sphingobacteriaceae</taxon>
        <taxon>Mucilaginibacter</taxon>
    </lineage>
</organism>
<dbReference type="Proteomes" id="UP001589828">
    <property type="component" value="Unassembled WGS sequence"/>
</dbReference>
<evidence type="ECO:0000313" key="5">
    <source>
        <dbReference type="Proteomes" id="UP001589828"/>
    </source>
</evidence>
<dbReference type="Pfam" id="PF04773">
    <property type="entry name" value="FecR"/>
    <property type="match status" value="1"/>
</dbReference>
<keyword evidence="1" id="KW-1133">Transmembrane helix</keyword>
<name>A0ABV6L548_9SPHI</name>
<evidence type="ECO:0000259" key="2">
    <source>
        <dbReference type="Pfam" id="PF04773"/>
    </source>
</evidence>
<comment type="caution">
    <text evidence="4">The sequence shown here is derived from an EMBL/GenBank/DDBJ whole genome shotgun (WGS) entry which is preliminary data.</text>
</comment>
<dbReference type="PANTHER" id="PTHR30273:SF2">
    <property type="entry name" value="PROTEIN FECR"/>
    <property type="match status" value="1"/>
</dbReference>
<dbReference type="PIRSF" id="PIRSF018266">
    <property type="entry name" value="FecR"/>
    <property type="match status" value="1"/>
</dbReference>
<keyword evidence="1" id="KW-0472">Membrane</keyword>
<proteinExistence type="predicted"/>
<keyword evidence="1" id="KW-0812">Transmembrane</keyword>